<proteinExistence type="predicted"/>
<evidence type="ECO:0000313" key="1">
    <source>
        <dbReference type="EMBL" id="MCV2366863.1"/>
    </source>
</evidence>
<protein>
    <recommendedName>
        <fullName evidence="3">N-acetyltransferase domain-containing protein</fullName>
    </recommendedName>
</protein>
<dbReference type="Proteomes" id="UP001209701">
    <property type="component" value="Unassembled WGS sequence"/>
</dbReference>
<accession>A0ABT2Y9A2</accession>
<keyword evidence="2" id="KW-1185">Reference proteome</keyword>
<evidence type="ECO:0000313" key="2">
    <source>
        <dbReference type="Proteomes" id="UP001209701"/>
    </source>
</evidence>
<name>A0ABT2Y9A2_9BURK</name>
<organism evidence="1 2">
    <name type="scientific">Roseateles oligotrophus</name>
    <dbReference type="NCBI Taxonomy" id="1769250"/>
    <lineage>
        <taxon>Bacteria</taxon>
        <taxon>Pseudomonadati</taxon>
        <taxon>Pseudomonadota</taxon>
        <taxon>Betaproteobacteria</taxon>
        <taxon>Burkholderiales</taxon>
        <taxon>Sphaerotilaceae</taxon>
        <taxon>Roseateles</taxon>
    </lineage>
</organism>
<gene>
    <name evidence="1" type="ORF">LNV07_01975</name>
</gene>
<reference evidence="1 2" key="1">
    <citation type="submission" date="2021-11" db="EMBL/GenBank/DDBJ databases">
        <authorList>
            <person name="Liang Q."/>
            <person name="Mou H."/>
            <person name="Liu Z."/>
        </authorList>
    </citation>
    <scope>NUCLEOTIDE SEQUENCE [LARGE SCALE GENOMIC DNA]</scope>
    <source>
        <strain evidence="1 2">CHU3</strain>
    </source>
</reference>
<evidence type="ECO:0008006" key="3">
    <source>
        <dbReference type="Google" id="ProtNLM"/>
    </source>
</evidence>
<comment type="caution">
    <text evidence="1">The sequence shown here is derived from an EMBL/GenBank/DDBJ whole genome shotgun (WGS) entry which is preliminary data.</text>
</comment>
<sequence>MNDIFNSEIKINPVSLASSENSENAAKALFILFDNCREAGLYLVAGNAPHFALERGVRRCGSKQTPELDGEYRLILRAR</sequence>
<dbReference type="RefSeq" id="WP_263569481.1">
    <property type="nucleotide sequence ID" value="NZ_JAJIRN010000001.1"/>
</dbReference>
<dbReference type="EMBL" id="JAJIRN010000001">
    <property type="protein sequence ID" value="MCV2366863.1"/>
    <property type="molecule type" value="Genomic_DNA"/>
</dbReference>